<feature type="region of interest" description="Disordered" evidence="2">
    <location>
        <begin position="1"/>
        <end position="24"/>
    </location>
</feature>
<feature type="domain" description="NADP-dependent oxidoreductase" evidence="3">
    <location>
        <begin position="36"/>
        <end position="329"/>
    </location>
</feature>
<sequence>MPADTAMSTSTTTPMPRRQIGDGGSHGLAAVDLPALGLGCMGMSDFYGPADRNESIATIHAALDQGMVLLDTGDFYGSGHNEMLIREALSGRRREDVFIAVKFGGMRSPDGGFVGIDTRPAAVKNALAQTLKRLGTDYVDLYQPARLDPAVPIEDTVGAVKEMIDAGYVRHLGLSEVGASTLERASTVHPVRWLQIEYSVLSRGIESEILPAARRLGIGISAYGVLSRGLLGSDWRQRADALDPHDFRAHLPRFSGDNLTRNLALAEVLSVVAGEKAATPAQIAIAWVLAQGPDIVPLIGARSRTRLAEALGALDIHLDSGDLARIRDAIPAEAVAGTRYDAGQMRMLDSERRLPMD</sequence>
<dbReference type="SUPFAM" id="SSF51430">
    <property type="entry name" value="NAD(P)-linked oxidoreductase"/>
    <property type="match status" value="1"/>
</dbReference>
<dbReference type="EMBL" id="JBBKTW010000009">
    <property type="protein sequence ID" value="MEN2991082.1"/>
    <property type="molecule type" value="Genomic_DNA"/>
</dbReference>
<dbReference type="InterPro" id="IPR036812">
    <property type="entry name" value="NAD(P)_OxRdtase_dom_sf"/>
</dbReference>
<feature type="compositionally biased region" description="Low complexity" evidence="2">
    <location>
        <begin position="1"/>
        <end position="16"/>
    </location>
</feature>
<dbReference type="InterPro" id="IPR023210">
    <property type="entry name" value="NADP_OxRdtase_dom"/>
</dbReference>
<evidence type="ECO:0000313" key="4">
    <source>
        <dbReference type="EMBL" id="MEN2991082.1"/>
    </source>
</evidence>
<evidence type="ECO:0000256" key="1">
    <source>
        <dbReference type="ARBA" id="ARBA00023002"/>
    </source>
</evidence>
<proteinExistence type="predicted"/>
<accession>A0ABU9YQY5</accession>
<protein>
    <submittedName>
        <fullName evidence="4">Aldo/keto reductase</fullName>
    </submittedName>
</protein>
<gene>
    <name evidence="4" type="ORF">WG926_22410</name>
</gene>
<comment type="caution">
    <text evidence="4">The sequence shown here is derived from an EMBL/GenBank/DDBJ whole genome shotgun (WGS) entry which is preliminary data.</text>
</comment>
<reference evidence="4 5" key="1">
    <citation type="submission" date="2024-03" db="EMBL/GenBank/DDBJ databases">
        <title>High-quality draft genome sequencing of Tistrella sp. BH-R2-4.</title>
        <authorList>
            <person name="Dong C."/>
        </authorList>
    </citation>
    <scope>NUCLEOTIDE SEQUENCE [LARGE SCALE GENOMIC DNA]</scope>
    <source>
        <strain evidence="4 5">BH-R2-4</strain>
    </source>
</reference>
<keyword evidence="5" id="KW-1185">Reference proteome</keyword>
<dbReference type="InterPro" id="IPR050791">
    <property type="entry name" value="Aldo-Keto_reductase"/>
</dbReference>
<dbReference type="PANTHER" id="PTHR43625">
    <property type="entry name" value="AFLATOXIN B1 ALDEHYDE REDUCTASE"/>
    <property type="match status" value="1"/>
</dbReference>
<evidence type="ECO:0000256" key="2">
    <source>
        <dbReference type="SAM" id="MobiDB-lite"/>
    </source>
</evidence>
<organism evidence="4 5">
    <name type="scientific">Tistrella arctica</name>
    <dbReference type="NCBI Taxonomy" id="3133430"/>
    <lineage>
        <taxon>Bacteria</taxon>
        <taxon>Pseudomonadati</taxon>
        <taxon>Pseudomonadota</taxon>
        <taxon>Alphaproteobacteria</taxon>
        <taxon>Geminicoccales</taxon>
        <taxon>Geminicoccaceae</taxon>
        <taxon>Tistrella</taxon>
    </lineage>
</organism>
<keyword evidence="1" id="KW-0560">Oxidoreductase</keyword>
<dbReference type="Pfam" id="PF00248">
    <property type="entry name" value="Aldo_ket_red"/>
    <property type="match status" value="1"/>
</dbReference>
<dbReference type="Proteomes" id="UP001413721">
    <property type="component" value="Unassembled WGS sequence"/>
</dbReference>
<evidence type="ECO:0000313" key="5">
    <source>
        <dbReference type="Proteomes" id="UP001413721"/>
    </source>
</evidence>
<dbReference type="PANTHER" id="PTHR43625:SF40">
    <property type="entry name" value="ALDO-KETO REDUCTASE YAKC [NADP(+)]"/>
    <property type="match status" value="1"/>
</dbReference>
<name>A0ABU9YQY5_9PROT</name>
<dbReference type="Gene3D" id="3.20.20.100">
    <property type="entry name" value="NADP-dependent oxidoreductase domain"/>
    <property type="match status" value="1"/>
</dbReference>
<evidence type="ECO:0000259" key="3">
    <source>
        <dbReference type="Pfam" id="PF00248"/>
    </source>
</evidence>